<evidence type="ECO:0000256" key="4">
    <source>
        <dbReference type="ARBA" id="ARBA00022807"/>
    </source>
</evidence>
<proteinExistence type="inferred from homology"/>
<dbReference type="GO" id="GO:0004197">
    <property type="term" value="F:cysteine-type endopeptidase activity"/>
    <property type="evidence" value="ECO:0007669"/>
    <property type="project" value="UniProtKB-EC"/>
</dbReference>
<dbReference type="InterPro" id="IPR013128">
    <property type="entry name" value="Peptidase_C1A"/>
</dbReference>
<evidence type="ECO:0000259" key="11">
    <source>
        <dbReference type="SMART" id="SM00645"/>
    </source>
</evidence>
<reference evidence="13" key="1">
    <citation type="journal article" date="2014" name="BMC Genomics">
        <title>Characterizing the developmental transcriptome of the oriental fruit fly, Bactrocera dorsalis (Diptera: Tephritidae) through comparative genomic analysis with Drosophila melanogaster utilizing modENCODE datasets.</title>
        <authorList>
            <person name="Geib S.M."/>
            <person name="Calla B."/>
            <person name="Hall B."/>
            <person name="Hou S."/>
            <person name="Manoukis N.C."/>
        </authorList>
    </citation>
    <scope>NUCLEOTIDE SEQUENCE</scope>
    <source>
        <strain evidence="13">Punador</strain>
    </source>
</reference>
<comment type="catalytic activity">
    <reaction evidence="7">
        <text>Specificity close to that of papain. As compared to cathepsin B, cathepsin L exhibits higher activity toward protein substrates, but has little activity on Z-Arg-Arg-NHMec, and no peptidyl-dipeptidase activity.</text>
        <dbReference type="EC" id="3.4.22.15"/>
    </reaction>
</comment>
<evidence type="ECO:0000256" key="7">
    <source>
        <dbReference type="ARBA" id="ARBA00036319"/>
    </source>
</evidence>
<dbReference type="CDD" id="cd02248">
    <property type="entry name" value="Peptidase_C1A"/>
    <property type="match status" value="1"/>
</dbReference>
<dbReference type="PROSITE" id="PS00139">
    <property type="entry name" value="THIOL_PROTEASE_CYS"/>
    <property type="match status" value="1"/>
</dbReference>
<keyword evidence="10" id="KW-0732">Signal</keyword>
<evidence type="ECO:0000256" key="5">
    <source>
        <dbReference type="ARBA" id="ARBA00023145"/>
    </source>
</evidence>
<dbReference type="Gene3D" id="3.90.70.10">
    <property type="entry name" value="Cysteine proteinases"/>
    <property type="match status" value="1"/>
</dbReference>
<dbReference type="InterPro" id="IPR025661">
    <property type="entry name" value="Pept_asp_AS"/>
</dbReference>
<comment type="subunit">
    <text evidence="9">Dimer of a heavy and a light chain linked by disulfide bonds.</text>
</comment>
<gene>
    <name evidence="13" type="primary">CATL</name>
</gene>
<dbReference type="PROSITE" id="PS00640">
    <property type="entry name" value="THIOL_PROTEASE_ASN"/>
    <property type="match status" value="1"/>
</dbReference>
<feature type="domain" description="Cathepsin propeptide inhibitor" evidence="12">
    <location>
        <begin position="30"/>
        <end position="90"/>
    </location>
</feature>
<dbReference type="InterPro" id="IPR013201">
    <property type="entry name" value="Prot_inhib_I29"/>
</dbReference>
<dbReference type="EC" id="3.4.22.15" evidence="8"/>
<keyword evidence="6" id="KW-1015">Disulfide bond</keyword>
<dbReference type="SMART" id="SM00848">
    <property type="entry name" value="Inhibitor_I29"/>
    <property type="match status" value="1"/>
</dbReference>
<organism evidence="13">
    <name type="scientific">Bactrocera dorsalis</name>
    <name type="common">Oriental fruit fly</name>
    <name type="synonym">Dacus dorsalis</name>
    <dbReference type="NCBI Taxonomy" id="27457"/>
    <lineage>
        <taxon>Eukaryota</taxon>
        <taxon>Metazoa</taxon>
        <taxon>Ecdysozoa</taxon>
        <taxon>Arthropoda</taxon>
        <taxon>Hexapoda</taxon>
        <taxon>Insecta</taxon>
        <taxon>Pterygota</taxon>
        <taxon>Neoptera</taxon>
        <taxon>Endopterygota</taxon>
        <taxon>Diptera</taxon>
        <taxon>Brachycera</taxon>
        <taxon>Muscomorpha</taxon>
        <taxon>Tephritoidea</taxon>
        <taxon>Tephritidae</taxon>
        <taxon>Bactrocera</taxon>
        <taxon>Bactrocera</taxon>
    </lineage>
</organism>
<keyword evidence="4" id="KW-0788">Thiol protease</keyword>
<dbReference type="AlphaFoldDB" id="A0A034WHL7"/>
<evidence type="ECO:0000259" key="12">
    <source>
        <dbReference type="SMART" id="SM00848"/>
    </source>
</evidence>
<sequence length="339" mass="37916">MWQFFVVGLLSLSIALRISRAAIVEDSKHFQQFKLVYNKHYASDAEERKRERIFLKHFAFIEEHNQNFTKGLTSFELGINEYADVSEEEFASTMSGSDEIYDYPSVLKQGATFIPPANVELPDSVDWRELGAVTAVKKQGRCGSCWAFATTGALEGQHFRKTSELVSLSEQNLLDCTITYGNKGCNGGNKERSFLYIRDNGGINAATVYPYRAQLDAECLFDASAIAAKSKGFVKITPDDEDALKAAVATVGPIAVKINAKCFRKQFYRQGVFNDELCEERKPNHAMLLVGYGRDNNTNTDYWILKNSWGVSWGMDGYINVPRHVNFGGIAMGPSYPLV</sequence>
<feature type="domain" description="Peptidase C1A papain C-terminal" evidence="11">
    <location>
        <begin position="121"/>
        <end position="338"/>
    </location>
</feature>
<feature type="chain" id="PRO_5018747086" description="cathepsin L" evidence="10">
    <location>
        <begin position="22"/>
        <end position="339"/>
    </location>
</feature>
<evidence type="ECO:0000256" key="6">
    <source>
        <dbReference type="ARBA" id="ARBA00023157"/>
    </source>
</evidence>
<feature type="signal peptide" evidence="10">
    <location>
        <begin position="1"/>
        <end position="21"/>
    </location>
</feature>
<keyword evidence="2" id="KW-0645">Protease</keyword>
<dbReference type="GO" id="GO:0006508">
    <property type="term" value="P:proteolysis"/>
    <property type="evidence" value="ECO:0007669"/>
    <property type="project" value="UniProtKB-KW"/>
</dbReference>
<evidence type="ECO:0000256" key="2">
    <source>
        <dbReference type="ARBA" id="ARBA00022670"/>
    </source>
</evidence>
<evidence type="ECO:0000256" key="1">
    <source>
        <dbReference type="ARBA" id="ARBA00008455"/>
    </source>
</evidence>
<dbReference type="FunFam" id="3.90.70.10:FF:000006">
    <property type="entry name" value="Cathepsin S"/>
    <property type="match status" value="1"/>
</dbReference>
<dbReference type="PANTHER" id="PTHR12411">
    <property type="entry name" value="CYSTEINE PROTEASE FAMILY C1-RELATED"/>
    <property type="match status" value="1"/>
</dbReference>
<dbReference type="OrthoDB" id="10253408at2759"/>
<dbReference type="SMART" id="SM00645">
    <property type="entry name" value="Pept_C1"/>
    <property type="match status" value="1"/>
</dbReference>
<dbReference type="EMBL" id="GAKP01005312">
    <property type="protein sequence ID" value="JAC53640.1"/>
    <property type="molecule type" value="Transcribed_RNA"/>
</dbReference>
<comment type="similarity">
    <text evidence="1">Belongs to the peptidase C1 family.</text>
</comment>
<dbReference type="PRINTS" id="PR00705">
    <property type="entry name" value="PAPAIN"/>
</dbReference>
<name>A0A034WHL7_BACDO</name>
<keyword evidence="3" id="KW-0378">Hydrolase</keyword>
<accession>A0A034WHL7</accession>
<dbReference type="SUPFAM" id="SSF54001">
    <property type="entry name" value="Cysteine proteinases"/>
    <property type="match status" value="1"/>
</dbReference>
<evidence type="ECO:0000256" key="9">
    <source>
        <dbReference type="ARBA" id="ARBA00063237"/>
    </source>
</evidence>
<protein>
    <recommendedName>
        <fullName evidence="8">cathepsin L</fullName>
        <ecNumber evidence="8">3.4.22.15</ecNumber>
    </recommendedName>
</protein>
<evidence type="ECO:0000256" key="3">
    <source>
        <dbReference type="ARBA" id="ARBA00022801"/>
    </source>
</evidence>
<dbReference type="InterPro" id="IPR039417">
    <property type="entry name" value="Peptidase_C1A_papain-like"/>
</dbReference>
<evidence type="ECO:0000256" key="10">
    <source>
        <dbReference type="SAM" id="SignalP"/>
    </source>
</evidence>
<evidence type="ECO:0000313" key="13">
    <source>
        <dbReference type="EMBL" id="JAC53640.1"/>
    </source>
</evidence>
<evidence type="ECO:0000256" key="8">
    <source>
        <dbReference type="ARBA" id="ARBA00038911"/>
    </source>
</evidence>
<dbReference type="Pfam" id="PF00112">
    <property type="entry name" value="Peptidase_C1"/>
    <property type="match status" value="1"/>
</dbReference>
<dbReference type="Pfam" id="PF08246">
    <property type="entry name" value="Inhibitor_I29"/>
    <property type="match status" value="1"/>
</dbReference>
<dbReference type="InterPro" id="IPR000668">
    <property type="entry name" value="Peptidase_C1A_C"/>
</dbReference>
<dbReference type="InterPro" id="IPR000169">
    <property type="entry name" value="Pept_cys_AS"/>
</dbReference>
<dbReference type="InterPro" id="IPR038765">
    <property type="entry name" value="Papain-like_cys_pep_sf"/>
</dbReference>
<keyword evidence="5" id="KW-0865">Zymogen</keyword>